<dbReference type="InterPro" id="IPR035926">
    <property type="entry name" value="NusB-like_sf"/>
</dbReference>
<dbReference type="PANTHER" id="PTHR22807:SF61">
    <property type="entry name" value="NOL1_NOP2_SUN FAMILY PROTEIN _ ANTITERMINATION NUSB DOMAIN-CONTAINING PROTEIN"/>
    <property type="match status" value="1"/>
</dbReference>
<dbReference type="InterPro" id="IPR004573">
    <property type="entry name" value="rRNA_ssu_MeTfrase_B"/>
</dbReference>
<evidence type="ECO:0000313" key="9">
    <source>
        <dbReference type="Proteomes" id="UP000184226"/>
    </source>
</evidence>
<dbReference type="NCBIfam" id="TIGR00563">
    <property type="entry name" value="rsmB"/>
    <property type="match status" value="1"/>
</dbReference>
<evidence type="ECO:0000256" key="5">
    <source>
        <dbReference type="ARBA" id="ARBA00022884"/>
    </source>
</evidence>
<dbReference type="InterPro" id="IPR029063">
    <property type="entry name" value="SAM-dependent_MTases_sf"/>
</dbReference>
<evidence type="ECO:0000256" key="2">
    <source>
        <dbReference type="ARBA" id="ARBA00022603"/>
    </source>
</evidence>
<feature type="binding site" evidence="6">
    <location>
        <position position="298"/>
    </location>
    <ligand>
        <name>S-adenosyl-L-methionine</name>
        <dbReference type="ChEBI" id="CHEBI:59789"/>
    </ligand>
</feature>
<dbReference type="SUPFAM" id="SSF53335">
    <property type="entry name" value="S-adenosyl-L-methionine-dependent methyltransferases"/>
    <property type="match status" value="1"/>
</dbReference>
<dbReference type="InterPro" id="IPR023267">
    <property type="entry name" value="RCMT"/>
</dbReference>
<accession>A0A1M5ZSE9</accession>
<dbReference type="STRING" id="658167.SAMN04488135_11820"/>
<dbReference type="InterPro" id="IPR001678">
    <property type="entry name" value="MeTrfase_RsmB-F_NOP2_dom"/>
</dbReference>
<dbReference type="InterPro" id="IPR018314">
    <property type="entry name" value="RsmB/NOL1/NOP2-like_CS"/>
</dbReference>
<sequence length="452" mass="48646">MPDNSSKPIRSSASLSDTILASAQNVQAVLAGASLTDGLAATPAALRASTQAVAFHVMRRLGLAREIKQMLVQRTPPNALFDALLLVSLALLDTALEFADETAPDYAARRDLPVYAVHTVVDQAVSAVAGQRRLQAYKGLLNATLRGFIRERSAILTQARRNPEAVFNHPKWWIAQVRRAYPDQWQALLAAGNRPGPMALRVNARRSSVEKMLAELDAAGIAAASPAPGAIVLAEPRPVQAVPGFEEGWWSVQDLAAQQAAQLLPIAPGMRVLDACAAPGGKTAHLLERADLDLLALDSDPLRLERVEQNLKRLGLAGPGVAMRCADAMDVPAWWDGRPFDAVLADVPCTASGVVRRHPDIRWLRREADIARTAALQAAIVDALWPTVKPGGHLLYATCSIFPQEGEQQAAQFAIRHADAVRRPAAGQLLPLADEQLQSCDGFFYALFAKKA</sequence>
<feature type="domain" description="SAM-dependent MTase RsmB/NOP-type" evidence="7">
    <location>
        <begin position="188"/>
        <end position="451"/>
    </location>
</feature>
<keyword evidence="5 6" id="KW-0694">RNA-binding</keyword>
<dbReference type="NCBIfam" id="NF008149">
    <property type="entry name" value="PRK10901.1"/>
    <property type="match status" value="1"/>
</dbReference>
<keyword evidence="3 6" id="KW-0808">Transferase</keyword>
<dbReference type="Pfam" id="PF01189">
    <property type="entry name" value="Methyltr_RsmB-F"/>
    <property type="match status" value="1"/>
</dbReference>
<dbReference type="Pfam" id="PF22458">
    <property type="entry name" value="RsmF-B_ferredox"/>
    <property type="match status" value="1"/>
</dbReference>
<evidence type="ECO:0000256" key="6">
    <source>
        <dbReference type="PROSITE-ProRule" id="PRU01023"/>
    </source>
</evidence>
<dbReference type="OrthoDB" id="9810297at2"/>
<evidence type="ECO:0000259" key="7">
    <source>
        <dbReference type="PROSITE" id="PS51686"/>
    </source>
</evidence>
<dbReference type="GO" id="GO:0003723">
    <property type="term" value="F:RNA binding"/>
    <property type="evidence" value="ECO:0007669"/>
    <property type="project" value="UniProtKB-UniRule"/>
</dbReference>
<dbReference type="Gene3D" id="3.30.70.1170">
    <property type="entry name" value="Sun protein, domain 3"/>
    <property type="match status" value="1"/>
</dbReference>
<reference evidence="8 9" key="1">
    <citation type="submission" date="2016-11" db="EMBL/GenBank/DDBJ databases">
        <authorList>
            <person name="Jaros S."/>
            <person name="Januszkiewicz K."/>
            <person name="Wedrychowicz H."/>
        </authorList>
    </citation>
    <scope>NUCLEOTIDE SEQUENCE [LARGE SCALE GENOMIC DNA]</scope>
    <source>
        <strain evidence="8 9">CGMCC 1.10190</strain>
    </source>
</reference>
<dbReference type="PRINTS" id="PR02008">
    <property type="entry name" value="RCMTFAMILY"/>
</dbReference>
<dbReference type="PROSITE" id="PS51686">
    <property type="entry name" value="SAM_MT_RSMB_NOP"/>
    <property type="match status" value="1"/>
</dbReference>
<proteinExistence type="inferred from homology"/>
<dbReference type="Gene3D" id="1.10.287.730">
    <property type="entry name" value="Helix hairpin bin"/>
    <property type="match status" value="1"/>
</dbReference>
<keyword evidence="4 6" id="KW-0949">S-adenosyl-L-methionine</keyword>
<feature type="binding site" evidence="6">
    <location>
        <position position="346"/>
    </location>
    <ligand>
        <name>S-adenosyl-L-methionine</name>
        <dbReference type="ChEBI" id="CHEBI:59789"/>
    </ligand>
</feature>
<evidence type="ECO:0000256" key="1">
    <source>
        <dbReference type="ARBA" id="ARBA00007494"/>
    </source>
</evidence>
<organism evidence="8 9">
    <name type="scientific">Pollutimonas bauzanensis</name>
    <dbReference type="NCBI Taxonomy" id="658167"/>
    <lineage>
        <taxon>Bacteria</taxon>
        <taxon>Pseudomonadati</taxon>
        <taxon>Pseudomonadota</taxon>
        <taxon>Betaproteobacteria</taxon>
        <taxon>Burkholderiales</taxon>
        <taxon>Alcaligenaceae</taxon>
        <taxon>Pollutimonas</taxon>
    </lineage>
</organism>
<gene>
    <name evidence="8" type="ORF">SAMN04488135_11820</name>
</gene>
<keyword evidence="2 6" id="KW-0489">Methyltransferase</keyword>
<evidence type="ECO:0000256" key="3">
    <source>
        <dbReference type="ARBA" id="ARBA00022679"/>
    </source>
</evidence>
<feature type="active site" description="Nucleophile" evidence="6">
    <location>
        <position position="399"/>
    </location>
</feature>
<dbReference type="PANTHER" id="PTHR22807">
    <property type="entry name" value="NOP2 YEAST -RELATED NOL1/NOP2/FMU SUN DOMAIN-CONTAINING"/>
    <property type="match status" value="1"/>
</dbReference>
<dbReference type="SUPFAM" id="SSF48013">
    <property type="entry name" value="NusB-like"/>
    <property type="match status" value="1"/>
</dbReference>
<comment type="similarity">
    <text evidence="1 6">Belongs to the class I-like SAM-binding methyltransferase superfamily. RsmB/NOP family.</text>
</comment>
<evidence type="ECO:0000313" key="8">
    <source>
        <dbReference type="EMBL" id="SHI27190.1"/>
    </source>
</evidence>
<protein>
    <submittedName>
        <fullName evidence="8">16S rRNA (Cytosine967-C5)-methyltransferase</fullName>
    </submittedName>
</protein>
<dbReference type="GO" id="GO:0008649">
    <property type="term" value="F:rRNA methyltransferase activity"/>
    <property type="evidence" value="ECO:0007669"/>
    <property type="project" value="InterPro"/>
</dbReference>
<dbReference type="InterPro" id="IPR049560">
    <property type="entry name" value="MeTrfase_RsmB-F_NOP2_cat"/>
</dbReference>
<name>A0A1M5ZSE9_9BURK</name>
<dbReference type="CDD" id="cd02440">
    <property type="entry name" value="AdoMet_MTases"/>
    <property type="match status" value="1"/>
</dbReference>
<dbReference type="PROSITE" id="PS01153">
    <property type="entry name" value="NOL1_NOP2_SUN"/>
    <property type="match status" value="1"/>
</dbReference>
<dbReference type="RefSeq" id="WP_084136213.1">
    <property type="nucleotide sequence ID" value="NZ_FQXE01000018.1"/>
</dbReference>
<dbReference type="EMBL" id="FQXE01000018">
    <property type="protein sequence ID" value="SHI27190.1"/>
    <property type="molecule type" value="Genomic_DNA"/>
</dbReference>
<evidence type="ECO:0000256" key="4">
    <source>
        <dbReference type="ARBA" id="ARBA00022691"/>
    </source>
</evidence>
<feature type="binding site" evidence="6">
    <location>
        <position position="327"/>
    </location>
    <ligand>
        <name>S-adenosyl-L-methionine</name>
        <dbReference type="ChEBI" id="CHEBI:59789"/>
    </ligand>
</feature>
<dbReference type="Gene3D" id="3.40.50.150">
    <property type="entry name" value="Vaccinia Virus protein VP39"/>
    <property type="match status" value="1"/>
</dbReference>
<keyword evidence="9" id="KW-1185">Reference proteome</keyword>
<feature type="binding site" evidence="6">
    <location>
        <begin position="276"/>
        <end position="282"/>
    </location>
    <ligand>
        <name>S-adenosyl-L-methionine</name>
        <dbReference type="ChEBI" id="CHEBI:59789"/>
    </ligand>
</feature>
<dbReference type="AlphaFoldDB" id="A0A1M5ZSE9"/>
<dbReference type="Proteomes" id="UP000184226">
    <property type="component" value="Unassembled WGS sequence"/>
</dbReference>
<dbReference type="InterPro" id="IPR054728">
    <property type="entry name" value="RsmB-like_ferredoxin"/>
</dbReference>